<dbReference type="Proteomes" id="UP000189674">
    <property type="component" value="Chromosome"/>
</dbReference>
<dbReference type="AlphaFoldDB" id="A0A1U9NQV3"/>
<dbReference type="InterPro" id="IPR042095">
    <property type="entry name" value="SUMF_sf"/>
</dbReference>
<dbReference type="Gene3D" id="2.120.10.30">
    <property type="entry name" value="TolB, C-terminal domain"/>
    <property type="match status" value="1"/>
</dbReference>
<dbReference type="InterPro" id="IPR016187">
    <property type="entry name" value="CTDL_fold"/>
</dbReference>
<dbReference type="Gene3D" id="3.90.1580.10">
    <property type="entry name" value="paralog of FGE (formylglycine-generating enzyme)"/>
    <property type="match status" value="1"/>
</dbReference>
<dbReference type="OrthoDB" id="9768004at2"/>
<reference evidence="4" key="1">
    <citation type="submission" date="2017-02" db="EMBL/GenBank/DDBJ databases">
        <title>Comparative genomics and description of representatives of a novel lineage of planctomycetes thriving in anoxic sediments.</title>
        <authorList>
            <person name="Spring S."/>
            <person name="Bunk B."/>
            <person name="Sproer C."/>
        </authorList>
    </citation>
    <scope>NUCLEOTIDE SEQUENCE [LARGE SCALE GENOMIC DNA]</scope>
    <source>
        <strain evidence="4">ST-NAGAB-D1</strain>
    </source>
</reference>
<sequence>MGLVKAMRDFAGGRMGAAGLLGLVMVYCAGVTFGAVSKQRAREAERRLERMDFAKVAAGVEDMRASFGEEFEGAEDVLARLRAAGEQKGEVLQKVRSGDAGAVATAERMVEAGRGALLANPLLDFDKLLVVRRMYDPKRARRVMGNQLGMVNNWLNNSHLPQRGWDNEIAALSLEDGSVETVFRPDGGRFVGDVDLHFGGERVLFSMPADDGTWQIFEVSVSGEGLRQLPLIGEKDIDNHDACYLPDGNVAFVSTAPIAGVPCIGGGSPVGNMYLWDSSAGTVRRLTFDQDQIWNPTVMNDGRLMFTRWEYTDTAHYFTRILFSCNPDGTEQKEFYGSNSYWPNSLFFARPVPGDATKFVGIVSGHHGTAKSGRLLLFDPSKSRREAKGVIAEIPGRDDVAGKIADRLVDGVWPQFLHPYPLSEKYFLAAGKLDRNSLWGIYLVDVFDNVTLIKEVEDSALLEPLPLRAREKPPVVPSRVVEDEKYATVYITDIYEGPGLAGVPRGAVKELRLFSYHYCYLGTGGHNAISNEGGWDVKRILGTVPVEEDGSAMFKVPANRPVSLQPLDEKGRAMQLIRSWFVGMPGENVSCVGCHESQNMVSPGKQTAAAQREPDMIEPWGGEARPFTFRYEVQPVLDRKCAGCHGEDTKGEKPKFVARGNGLNHWADDSYNSLHPYVRRPGPESDYHILEPMEYHASTSELVQMLVKGHHGVELSDEEWEKIYAWIDLNVPHGGAWMPGKWKGHDQRQYRLELQKKYAFVDDDPEGEYLELVEQAKGREIEPVMPAKKAEVQTAGGDAGLDWAFDAETAEKMQQEQAGDEVRRVVELGGGLKLKLVYVPAGEFVMGDPHDPDARPGEVAKVEDGFWMGQTEVTNAQYNVFDPGHDSRYYDQQWKDHTRPGYPANRPGQPVIRVSWEEARAFCEWLSEKTGKKFSLPSEAQWEWACRAGSAESMLYGSADTDFGKFANLADVSLKKLAVSGVDPKPIANPGPRYAFVPRVDSVDDGAMVASDVGKYEANAWGLYDMHGNVAEWTSSMMGPYGGGEDQGKKVVRGGSWRDRPKRATAGYRLGYEPWQKVYNVGFRVICED</sequence>
<accession>A0A1U9NQV3</accession>
<organism evidence="3 4">
    <name type="scientific">Anaerohalosphaera lusitana</name>
    <dbReference type="NCBI Taxonomy" id="1936003"/>
    <lineage>
        <taxon>Bacteria</taxon>
        <taxon>Pseudomonadati</taxon>
        <taxon>Planctomycetota</taxon>
        <taxon>Phycisphaerae</taxon>
        <taxon>Sedimentisphaerales</taxon>
        <taxon>Anaerohalosphaeraceae</taxon>
        <taxon>Anaerohalosphaera</taxon>
    </lineage>
</organism>
<dbReference type="SUPFAM" id="SSF48695">
    <property type="entry name" value="Multiheme cytochromes"/>
    <property type="match status" value="1"/>
</dbReference>
<dbReference type="InterPro" id="IPR051043">
    <property type="entry name" value="Sulfatase_Mod_Factor_Kinase"/>
</dbReference>
<dbReference type="SUPFAM" id="SSF82171">
    <property type="entry name" value="DPP6 N-terminal domain-like"/>
    <property type="match status" value="1"/>
</dbReference>
<dbReference type="RefSeq" id="WP_146663908.1">
    <property type="nucleotide sequence ID" value="NZ_CP019791.1"/>
</dbReference>
<dbReference type="GO" id="GO:0120147">
    <property type="term" value="F:formylglycine-generating oxidase activity"/>
    <property type="evidence" value="ECO:0007669"/>
    <property type="project" value="TreeGrafter"/>
</dbReference>
<dbReference type="Pfam" id="PF18582">
    <property type="entry name" value="HZS_alpha"/>
    <property type="match status" value="1"/>
</dbReference>
<dbReference type="InterPro" id="IPR005532">
    <property type="entry name" value="SUMF_dom"/>
</dbReference>
<dbReference type="InterPro" id="IPR036280">
    <property type="entry name" value="Multihaem_cyt_sf"/>
</dbReference>
<dbReference type="KEGG" id="alus:STSP2_03517"/>
<keyword evidence="3" id="KW-0449">Lipoprotein</keyword>
<feature type="domain" description="Hydrazine synthase alpha subunit middle" evidence="2">
    <location>
        <begin position="506"/>
        <end position="596"/>
    </location>
</feature>
<evidence type="ECO:0000259" key="2">
    <source>
        <dbReference type="Pfam" id="PF18582"/>
    </source>
</evidence>
<evidence type="ECO:0000259" key="1">
    <source>
        <dbReference type="Pfam" id="PF03781"/>
    </source>
</evidence>
<dbReference type="Pfam" id="PF03781">
    <property type="entry name" value="FGE-sulfatase"/>
    <property type="match status" value="1"/>
</dbReference>
<feature type="domain" description="Sulfatase-modifying factor enzyme-like" evidence="1">
    <location>
        <begin position="836"/>
        <end position="1086"/>
    </location>
</feature>
<dbReference type="PANTHER" id="PTHR23150">
    <property type="entry name" value="SULFATASE MODIFYING FACTOR 1, 2"/>
    <property type="match status" value="1"/>
</dbReference>
<evidence type="ECO:0000313" key="3">
    <source>
        <dbReference type="EMBL" id="AQT70311.1"/>
    </source>
</evidence>
<dbReference type="InterPro" id="IPR040698">
    <property type="entry name" value="HZS_alpha_mid"/>
</dbReference>
<dbReference type="PANTHER" id="PTHR23150:SF19">
    <property type="entry name" value="FORMYLGLYCINE-GENERATING ENZYME"/>
    <property type="match status" value="1"/>
</dbReference>
<dbReference type="InterPro" id="IPR011042">
    <property type="entry name" value="6-blade_b-propeller_TolB-like"/>
</dbReference>
<keyword evidence="4" id="KW-1185">Reference proteome</keyword>
<proteinExistence type="predicted"/>
<gene>
    <name evidence="3" type="ORF">STSP2_03517</name>
</gene>
<dbReference type="STRING" id="1936003.STSP2_03517"/>
<dbReference type="EMBL" id="CP019791">
    <property type="protein sequence ID" value="AQT70311.1"/>
    <property type="molecule type" value="Genomic_DNA"/>
</dbReference>
<dbReference type="SUPFAM" id="SSF56436">
    <property type="entry name" value="C-type lectin-like"/>
    <property type="match status" value="1"/>
</dbReference>
<evidence type="ECO:0000313" key="4">
    <source>
        <dbReference type="Proteomes" id="UP000189674"/>
    </source>
</evidence>
<name>A0A1U9NQV3_9BACT</name>
<protein>
    <submittedName>
        <fullName evidence="3">Gliding motility-associated lipoprotein GldK</fullName>
    </submittedName>
</protein>